<evidence type="ECO:0000313" key="3">
    <source>
        <dbReference type="Proteomes" id="UP001499974"/>
    </source>
</evidence>
<comment type="caution">
    <text evidence="2">The sequence shown here is derived from an EMBL/GenBank/DDBJ whole genome shotgun (WGS) entry which is preliminary data.</text>
</comment>
<name>A0ABP8WPR4_9ACTN</name>
<dbReference type="Proteomes" id="UP001499974">
    <property type="component" value="Unassembled WGS sequence"/>
</dbReference>
<sequence>MRPEDINSAEVQLGGVPFPGEYRDWLLATNGHEAWFGEVFVMFYSLDDVVAVTQAAEPDERLPGLLAFGSDGCGELLAFDLRRTPAPVILVNTVSAGWHEGLFQAPSFSAFMAQRDASEPFRWEEPYV</sequence>
<dbReference type="SUPFAM" id="SSF160631">
    <property type="entry name" value="SMI1/KNR4-like"/>
    <property type="match status" value="1"/>
</dbReference>
<dbReference type="EMBL" id="BAABKM010000001">
    <property type="protein sequence ID" value="GAA4693278.1"/>
    <property type="molecule type" value="Genomic_DNA"/>
</dbReference>
<dbReference type="Pfam" id="PF09346">
    <property type="entry name" value="SMI1_KNR4"/>
    <property type="match status" value="1"/>
</dbReference>
<protein>
    <recommendedName>
        <fullName evidence="1">Knr4/Smi1-like domain-containing protein</fullName>
    </recommendedName>
</protein>
<dbReference type="InterPro" id="IPR018958">
    <property type="entry name" value="Knr4/Smi1-like_dom"/>
</dbReference>
<keyword evidence="3" id="KW-1185">Reference proteome</keyword>
<organism evidence="2 3">
    <name type="scientific">Nocardioides conyzicola</name>
    <dbReference type="NCBI Taxonomy" id="1651781"/>
    <lineage>
        <taxon>Bacteria</taxon>
        <taxon>Bacillati</taxon>
        <taxon>Actinomycetota</taxon>
        <taxon>Actinomycetes</taxon>
        <taxon>Propionibacteriales</taxon>
        <taxon>Nocardioidaceae</taxon>
        <taxon>Nocardioides</taxon>
    </lineage>
</organism>
<dbReference type="SMART" id="SM00860">
    <property type="entry name" value="SMI1_KNR4"/>
    <property type="match status" value="1"/>
</dbReference>
<gene>
    <name evidence="2" type="ORF">GCM10023349_05620</name>
</gene>
<feature type="domain" description="Knr4/Smi1-like" evidence="1">
    <location>
        <begin position="1"/>
        <end position="114"/>
    </location>
</feature>
<proteinExistence type="predicted"/>
<accession>A0ABP8WPR4</accession>
<dbReference type="InterPro" id="IPR037883">
    <property type="entry name" value="Knr4/Smi1-like_sf"/>
</dbReference>
<evidence type="ECO:0000313" key="2">
    <source>
        <dbReference type="EMBL" id="GAA4693278.1"/>
    </source>
</evidence>
<evidence type="ECO:0000259" key="1">
    <source>
        <dbReference type="SMART" id="SM00860"/>
    </source>
</evidence>
<reference evidence="3" key="1">
    <citation type="journal article" date="2019" name="Int. J. Syst. Evol. Microbiol.">
        <title>The Global Catalogue of Microorganisms (GCM) 10K type strain sequencing project: providing services to taxonomists for standard genome sequencing and annotation.</title>
        <authorList>
            <consortium name="The Broad Institute Genomics Platform"/>
            <consortium name="The Broad Institute Genome Sequencing Center for Infectious Disease"/>
            <person name="Wu L."/>
            <person name="Ma J."/>
        </authorList>
    </citation>
    <scope>NUCLEOTIDE SEQUENCE [LARGE SCALE GENOMIC DNA]</scope>
    <source>
        <strain evidence="3">JCM 18531</strain>
    </source>
</reference>
<dbReference type="Gene3D" id="3.40.1580.10">
    <property type="entry name" value="SMI1/KNR4-like"/>
    <property type="match status" value="1"/>
</dbReference>